<dbReference type="RefSeq" id="WP_330134160.1">
    <property type="nucleotide sequence ID" value="NZ_JAUTXY010000006.1"/>
</dbReference>
<feature type="compositionally biased region" description="Basic and acidic residues" evidence="1">
    <location>
        <begin position="191"/>
        <end position="208"/>
    </location>
</feature>
<evidence type="ECO:0000313" key="3">
    <source>
        <dbReference type="Proteomes" id="UP001336020"/>
    </source>
</evidence>
<feature type="region of interest" description="Disordered" evidence="1">
    <location>
        <begin position="113"/>
        <end position="215"/>
    </location>
</feature>
<evidence type="ECO:0000313" key="2">
    <source>
        <dbReference type="EMBL" id="MEE2058932.1"/>
    </source>
</evidence>
<evidence type="ECO:0000256" key="1">
    <source>
        <dbReference type="SAM" id="MobiDB-lite"/>
    </source>
</evidence>
<gene>
    <name evidence="2" type="ORF">Q7514_15535</name>
</gene>
<proteinExistence type="predicted"/>
<name>A0ABU7LDF2_9NOCA</name>
<organism evidence="2 3">
    <name type="scientific">Rhodococcus artemisiae</name>
    <dbReference type="NCBI Taxonomy" id="714159"/>
    <lineage>
        <taxon>Bacteria</taxon>
        <taxon>Bacillati</taxon>
        <taxon>Actinomycetota</taxon>
        <taxon>Actinomycetes</taxon>
        <taxon>Mycobacteriales</taxon>
        <taxon>Nocardiaceae</taxon>
        <taxon>Rhodococcus</taxon>
    </lineage>
</organism>
<dbReference type="InterPro" id="IPR010982">
    <property type="entry name" value="Lambda_DNA-bd_dom_sf"/>
</dbReference>
<protein>
    <submittedName>
        <fullName evidence="2">Helix-turn-helix domain-containing protein</fullName>
    </submittedName>
</protein>
<reference evidence="2 3" key="1">
    <citation type="submission" date="2023-07" db="EMBL/GenBank/DDBJ databases">
        <authorList>
            <person name="Girao M."/>
            <person name="Carvalho M.F."/>
        </authorList>
    </citation>
    <scope>NUCLEOTIDE SEQUENCE [LARGE SCALE GENOMIC DNA]</scope>
    <source>
        <strain evidence="2 3">YIM65754</strain>
    </source>
</reference>
<feature type="compositionally biased region" description="Basic and acidic residues" evidence="1">
    <location>
        <begin position="113"/>
        <end position="124"/>
    </location>
</feature>
<dbReference type="Gene3D" id="1.10.260.40">
    <property type="entry name" value="lambda repressor-like DNA-binding domains"/>
    <property type="match status" value="1"/>
</dbReference>
<comment type="caution">
    <text evidence="2">The sequence shown here is derived from an EMBL/GenBank/DDBJ whole genome shotgun (WGS) entry which is preliminary data.</text>
</comment>
<dbReference type="Proteomes" id="UP001336020">
    <property type="component" value="Unassembled WGS sequence"/>
</dbReference>
<accession>A0ABU7LDF2</accession>
<dbReference type="EMBL" id="JAUTXY010000006">
    <property type="protein sequence ID" value="MEE2058932.1"/>
    <property type="molecule type" value="Genomic_DNA"/>
</dbReference>
<sequence length="215" mass="23139">MPTLADLIQARRADRGWSYRVLADRASHVFTAQRWQQLGTGVRIKEFPEPATIQAMADALEVDVASVVLAAAASIGLPVERRQSELAAMLPSTADALTHEQRDAVLAVIRAMTPKETKDGRTEEVAEQGTQARGPVDSGEARGDRRRTGAPIGGDNVAPLSRKKQGSDLDAQPSTIPSTARELAAMTGETDELRRRRLEGEPGEHPDPEGPEYGA</sequence>
<keyword evidence="3" id="KW-1185">Reference proteome</keyword>